<dbReference type="InterPro" id="IPR002155">
    <property type="entry name" value="Thiolase"/>
</dbReference>
<accession>A0ABT1LGV7</accession>
<dbReference type="SUPFAM" id="SSF53901">
    <property type="entry name" value="Thiolase-like"/>
    <property type="match status" value="2"/>
</dbReference>
<protein>
    <submittedName>
        <fullName evidence="2">Thiolase</fullName>
    </submittedName>
</protein>
<dbReference type="EMBL" id="JANCLU010000016">
    <property type="protein sequence ID" value="MCP8939950.1"/>
    <property type="molecule type" value="Genomic_DNA"/>
</dbReference>
<dbReference type="PIRSF" id="PIRSF000429">
    <property type="entry name" value="Ac-CoA_Ac_transf"/>
    <property type="match status" value="1"/>
</dbReference>
<dbReference type="Gene3D" id="3.40.47.10">
    <property type="match status" value="1"/>
</dbReference>
<dbReference type="RefSeq" id="WP_254744137.1">
    <property type="nucleotide sequence ID" value="NZ_JANCLU010000016.1"/>
</dbReference>
<comment type="caution">
    <text evidence="2">The sequence shown here is derived from an EMBL/GenBank/DDBJ whole genome shotgun (WGS) entry which is preliminary data.</text>
</comment>
<proteinExistence type="predicted"/>
<dbReference type="Pfam" id="PF22691">
    <property type="entry name" value="Thiolase_C_1"/>
    <property type="match status" value="1"/>
</dbReference>
<dbReference type="PANTHER" id="PTHR42870">
    <property type="entry name" value="ACETYL-COA C-ACETYLTRANSFERASE"/>
    <property type="match status" value="1"/>
</dbReference>
<evidence type="ECO:0000259" key="1">
    <source>
        <dbReference type="Pfam" id="PF22691"/>
    </source>
</evidence>
<name>A0ABT1LGV7_9HYPH</name>
<feature type="domain" description="Thiolase C-terminal" evidence="1">
    <location>
        <begin position="260"/>
        <end position="373"/>
    </location>
</feature>
<dbReference type="Proteomes" id="UP001205890">
    <property type="component" value="Unassembled WGS sequence"/>
</dbReference>
<evidence type="ECO:0000313" key="2">
    <source>
        <dbReference type="EMBL" id="MCP8939950.1"/>
    </source>
</evidence>
<keyword evidence="3" id="KW-1185">Reference proteome</keyword>
<dbReference type="CDD" id="cd00829">
    <property type="entry name" value="SCP-x_thiolase"/>
    <property type="match status" value="1"/>
</dbReference>
<organism evidence="2 3">
    <name type="scientific">Alsobacter ponti</name>
    <dbReference type="NCBI Taxonomy" id="2962936"/>
    <lineage>
        <taxon>Bacteria</taxon>
        <taxon>Pseudomonadati</taxon>
        <taxon>Pseudomonadota</taxon>
        <taxon>Alphaproteobacteria</taxon>
        <taxon>Hyphomicrobiales</taxon>
        <taxon>Alsobacteraceae</taxon>
        <taxon>Alsobacter</taxon>
    </lineage>
</organism>
<dbReference type="InterPro" id="IPR055140">
    <property type="entry name" value="Thiolase_C_2"/>
</dbReference>
<sequence>MSIAGRTAIVGVGSTPYYKRGRSAPQTLPELVCKAIIAAVEDAGLSMTDIDGFASYSGGFDTPYLMETLGIPEVRFTSMLTGSGGGSAGAVGLASAAIVAGLADVVVVIGGVQQALQRFGSVTQSYESLPENAWYEAAGLVGPGHMFALLARRHMHRYGTTREHFAEVAISTRLNAMSHPDALIRKPLTREDYFAAPMLSDPLCLFDFCLESDGAIAVIVTSIERARDLRRKPVVVRGCTQGGEAGWGRSLYWMNMPEDQFLTSGNRSVARDLWRQTGLQPSDIDVAQIYDHFTPMVIAQLEDFGFCGPGEGGPFVASGAIRFDGGSLPVNTDGGQLSGGYIWGMSHIREGVAQIRGDAANQVSGARLALVTGGPSSIPMSALVLGD</sequence>
<dbReference type="InterPro" id="IPR016039">
    <property type="entry name" value="Thiolase-like"/>
</dbReference>
<gene>
    <name evidence="2" type="ORF">NK718_15600</name>
</gene>
<evidence type="ECO:0000313" key="3">
    <source>
        <dbReference type="Proteomes" id="UP001205890"/>
    </source>
</evidence>
<reference evidence="2 3" key="1">
    <citation type="submission" date="2022-07" db="EMBL/GenBank/DDBJ databases">
        <authorList>
            <person name="Li W.-J."/>
            <person name="Deng Q.-Q."/>
        </authorList>
    </citation>
    <scope>NUCLEOTIDE SEQUENCE [LARGE SCALE GENOMIC DNA]</scope>
    <source>
        <strain evidence="2 3">SYSU M60028</strain>
    </source>
</reference>
<dbReference type="PANTHER" id="PTHR42870:SF1">
    <property type="entry name" value="NON-SPECIFIC LIPID-TRANSFER PROTEIN-LIKE 2"/>
    <property type="match status" value="1"/>
</dbReference>